<dbReference type="SUPFAM" id="SSF49695">
    <property type="entry name" value="gamma-Crystallin-like"/>
    <property type="match status" value="1"/>
</dbReference>
<sequence length="231" mass="24036">MKRQMAKTLRTALAGLALAAAGIFTLLPSVASAAPATATSNVNVRSSPGGAVVGVLSSGQRVDMQDCRGTWCYIVGRNVSGWVSSNYLSRSGGGGGGNQVIGPVNPDPNFGISVGPGGVSIGIGQPPVPPVRPIPPRPGPGPRPPMPQPNFGEVCFYESPGLRGRSFCAESGDRIAQLGRWDSMIGSIENGDGLQVRVCTRPNFRGDCRVYTTDAYNLGRFDGSISSIQVY</sequence>
<feature type="domain" description="SH3b" evidence="3">
    <location>
        <begin position="40"/>
        <end position="89"/>
    </location>
</feature>
<dbReference type="EMBL" id="JALAZD010000001">
    <property type="protein sequence ID" value="MCI0128005.1"/>
    <property type="molecule type" value="Genomic_DNA"/>
</dbReference>
<organism evidence="4 5">
    <name type="scientific">Paradevosia shaoguanensis</name>
    <dbReference type="NCBI Taxonomy" id="1335043"/>
    <lineage>
        <taxon>Bacteria</taxon>
        <taxon>Pseudomonadati</taxon>
        <taxon>Pseudomonadota</taxon>
        <taxon>Alphaproteobacteria</taxon>
        <taxon>Hyphomicrobiales</taxon>
        <taxon>Devosiaceae</taxon>
        <taxon>Paradevosia</taxon>
    </lineage>
</organism>
<dbReference type="Gene3D" id="2.60.20.10">
    <property type="entry name" value="Crystallins"/>
    <property type="match status" value="1"/>
</dbReference>
<dbReference type="InterPro" id="IPR003646">
    <property type="entry name" value="SH3-like_bac-type"/>
</dbReference>
<feature type="region of interest" description="Disordered" evidence="1">
    <location>
        <begin position="121"/>
        <end position="148"/>
    </location>
</feature>
<evidence type="ECO:0000256" key="1">
    <source>
        <dbReference type="SAM" id="MobiDB-lite"/>
    </source>
</evidence>
<dbReference type="AlphaFoldDB" id="A0AA41UC57"/>
<keyword evidence="5" id="KW-1185">Reference proteome</keyword>
<dbReference type="Pfam" id="PF03995">
    <property type="entry name" value="Inhibitor_I36"/>
    <property type="match status" value="1"/>
</dbReference>
<dbReference type="Gene3D" id="2.30.30.40">
    <property type="entry name" value="SH3 Domains"/>
    <property type="match status" value="1"/>
</dbReference>
<feature type="compositionally biased region" description="Pro residues" evidence="1">
    <location>
        <begin position="126"/>
        <end position="148"/>
    </location>
</feature>
<evidence type="ECO:0000256" key="2">
    <source>
        <dbReference type="SAM" id="SignalP"/>
    </source>
</evidence>
<name>A0AA41UC57_9HYPH</name>
<dbReference type="InterPro" id="IPR011024">
    <property type="entry name" value="G_crystallin-like"/>
</dbReference>
<protein>
    <submittedName>
        <fullName evidence="4">SH3 domain-containing protein</fullName>
    </submittedName>
</protein>
<evidence type="ECO:0000313" key="5">
    <source>
        <dbReference type="Proteomes" id="UP001156140"/>
    </source>
</evidence>
<dbReference type="RefSeq" id="WP_281736277.1">
    <property type="nucleotide sequence ID" value="NZ_JAKETQ010000001.1"/>
</dbReference>
<evidence type="ECO:0000313" key="4">
    <source>
        <dbReference type="EMBL" id="MCI0128005.1"/>
    </source>
</evidence>
<gene>
    <name evidence="4" type="ORF">ML536_14340</name>
</gene>
<proteinExistence type="predicted"/>
<comment type="caution">
    <text evidence="4">The sequence shown here is derived from an EMBL/GenBank/DDBJ whole genome shotgun (WGS) entry which is preliminary data.</text>
</comment>
<feature type="chain" id="PRO_5041285641" evidence="2">
    <location>
        <begin position="34"/>
        <end position="231"/>
    </location>
</feature>
<evidence type="ECO:0000259" key="3">
    <source>
        <dbReference type="Pfam" id="PF08239"/>
    </source>
</evidence>
<keyword evidence="2" id="KW-0732">Signal</keyword>
<accession>A0AA41UC57</accession>
<dbReference type="Pfam" id="PF08239">
    <property type="entry name" value="SH3_3"/>
    <property type="match status" value="1"/>
</dbReference>
<reference evidence="4" key="1">
    <citation type="submission" date="2022-03" db="EMBL/GenBank/DDBJ databases">
        <title>The complete genome sequence of a Methyloterrigena soli.</title>
        <authorList>
            <person name="Zi Z."/>
        </authorList>
    </citation>
    <scope>NUCLEOTIDE SEQUENCE</scope>
    <source>
        <strain evidence="4">M48</strain>
    </source>
</reference>
<feature type="signal peptide" evidence="2">
    <location>
        <begin position="1"/>
        <end position="33"/>
    </location>
</feature>
<dbReference type="Proteomes" id="UP001156140">
    <property type="component" value="Unassembled WGS sequence"/>
</dbReference>